<organism evidence="6 7">
    <name type="scientific">Colletotrichum tofieldiae</name>
    <dbReference type="NCBI Taxonomy" id="708197"/>
    <lineage>
        <taxon>Eukaryota</taxon>
        <taxon>Fungi</taxon>
        <taxon>Dikarya</taxon>
        <taxon>Ascomycota</taxon>
        <taxon>Pezizomycotina</taxon>
        <taxon>Sordariomycetes</taxon>
        <taxon>Hypocreomycetidae</taxon>
        <taxon>Glomerellales</taxon>
        <taxon>Glomerellaceae</taxon>
        <taxon>Colletotrichum</taxon>
        <taxon>Colletotrichum spaethianum species complex</taxon>
    </lineage>
</organism>
<keyword evidence="1" id="KW-0344">Guanine-nucleotide releasing factor</keyword>
<comment type="caution">
    <text evidence="6">The sequence shown here is derived from an EMBL/GenBank/DDBJ whole genome shotgun (WGS) entry which is preliminary data.</text>
</comment>
<feature type="region of interest" description="Disordered" evidence="4">
    <location>
        <begin position="442"/>
        <end position="476"/>
    </location>
</feature>
<feature type="compositionally biased region" description="Low complexity" evidence="4">
    <location>
        <begin position="11"/>
        <end position="24"/>
    </location>
</feature>
<feature type="repeat" description="RCC1" evidence="3">
    <location>
        <begin position="428"/>
        <end position="506"/>
    </location>
</feature>
<feature type="non-terminal residue" evidence="6">
    <location>
        <position position="1"/>
    </location>
</feature>
<dbReference type="SUPFAM" id="SSF50985">
    <property type="entry name" value="RCC1/BLIP-II"/>
    <property type="match status" value="1"/>
</dbReference>
<feature type="compositionally biased region" description="Basic and acidic residues" evidence="4">
    <location>
        <begin position="265"/>
        <end position="280"/>
    </location>
</feature>
<dbReference type="InterPro" id="IPR000408">
    <property type="entry name" value="Reg_chr_condens"/>
</dbReference>
<dbReference type="PROSITE" id="PS50012">
    <property type="entry name" value="RCC1_3"/>
    <property type="match status" value="7"/>
</dbReference>
<feature type="compositionally biased region" description="Acidic residues" evidence="4">
    <location>
        <begin position="197"/>
        <end position="210"/>
    </location>
</feature>
<feature type="repeat" description="RCC1" evidence="3">
    <location>
        <begin position="615"/>
        <end position="671"/>
    </location>
</feature>
<accession>A0A166NKX4</accession>
<dbReference type="InterPro" id="IPR051553">
    <property type="entry name" value="Ran_GTPase-activating"/>
</dbReference>
<feature type="repeat" description="RCC1" evidence="3">
    <location>
        <begin position="737"/>
        <end position="790"/>
    </location>
</feature>
<dbReference type="Pfam" id="PF25390">
    <property type="entry name" value="WD40_RLD"/>
    <property type="match status" value="1"/>
</dbReference>
<dbReference type="GO" id="GO:0005085">
    <property type="term" value="F:guanyl-nucleotide exchange factor activity"/>
    <property type="evidence" value="ECO:0007669"/>
    <property type="project" value="TreeGrafter"/>
</dbReference>
<feature type="repeat" description="RCC1" evidence="3">
    <location>
        <begin position="560"/>
        <end position="614"/>
    </location>
</feature>
<sequence>EASSATKEPQRSAAARPSEPSPARAESHKAPPLLGQNSTAQENKAAPARSRHFRPRPSSKQFLSLLPKTPSPNSFGLFCLQIHHLNCLNLHRDSLLLQLPSLKRPLLPCTILCLTRASFRQDPTPSHHHNRLTIMPPKAANKKAAAPKASAPKKAATTAAATKKAAEATKKTAAKPAAKAATTNGATAASKKRKLAEEEEVEESADESAEEPEKPATKKVAKKDAETAEKKTKPATAAAKKKAAAAEETEDESKAKKPAKKAAAKKAEPKKTAAAKKADTKAAAVSKKRKSSEETEDEKPKAKKSKTDDAEVDSQATESAKATESADEEPEAEKPAKATKKTTAAPKVPAHPHKIGKKINSAPTQVLDVYVFGEGSSGELGLGSKKLDGKKVVDVKRPRLNPHLSAKDVGVVQIACGGMHVAALTKDNKILTWGVNDQGALGRDTNWDGGLRDADAEEEEEEDDDDSGINPRESTPTAVGAEYFAPEAKFTQVVASDSATFALTEDGRVYGWGTFRSSDGILGFTDKIQIQKTPEYLPTLKNITALAAGSNHILALDDKGVVVAWGCGQQNQLGRRIIERNKLSSLVPQSMGIPKGKVDRIACGSYHSFALAKDGRVWAWGLNNFAETGIEMGAGEDDAVVLRPTLVEALKDYKVKQIAGGEHHSLACTEDGKLLTWGRLDGHQVGIPVEELPADRVIKDESNNPRILSQPTVVEDIAKCVYVAAGVDNNFAIDNKGEAHSWGFSANYQTGQGTTEDIETPTTIDNTAVRGKKLVFAGAGGQYSILGGVADVPKVNGFAALAANQPATGGFRPVF</sequence>
<dbReference type="InterPro" id="IPR009091">
    <property type="entry name" value="RCC1/BLIP-II"/>
</dbReference>
<reference evidence="6 7" key="1">
    <citation type="submission" date="2015-06" db="EMBL/GenBank/DDBJ databases">
        <title>Survival trade-offs in plant roots during colonization by closely related pathogenic and mutualistic fungi.</title>
        <authorList>
            <person name="Hacquard S."/>
            <person name="Kracher B."/>
            <person name="Hiruma K."/>
            <person name="Weinman A."/>
            <person name="Muench P."/>
            <person name="Garrido Oter R."/>
            <person name="Ver Loren van Themaat E."/>
            <person name="Dallerey J.-F."/>
            <person name="Damm U."/>
            <person name="Henrissat B."/>
            <person name="Lespinet O."/>
            <person name="Thon M."/>
            <person name="Kemen E."/>
            <person name="McHardy A.C."/>
            <person name="Schulze-Lefert P."/>
            <person name="O'Connell R.J."/>
        </authorList>
    </citation>
    <scope>NUCLEOTIDE SEQUENCE [LARGE SCALE GENOMIC DNA]</scope>
    <source>
        <strain evidence="6 7">0861</strain>
    </source>
</reference>
<dbReference type="EMBL" id="LFIV01000204">
    <property type="protein sequence ID" value="KZL65789.1"/>
    <property type="molecule type" value="Genomic_DNA"/>
</dbReference>
<dbReference type="PROSITE" id="PS00626">
    <property type="entry name" value="RCC1_2"/>
    <property type="match status" value="2"/>
</dbReference>
<proteinExistence type="predicted"/>
<dbReference type="Proteomes" id="UP000076552">
    <property type="component" value="Unassembled WGS sequence"/>
</dbReference>
<name>A0A166NKX4_9PEZI</name>
<keyword evidence="2" id="KW-0677">Repeat</keyword>
<evidence type="ECO:0000313" key="7">
    <source>
        <dbReference type="Proteomes" id="UP000076552"/>
    </source>
</evidence>
<dbReference type="GO" id="GO:0005737">
    <property type="term" value="C:cytoplasm"/>
    <property type="evidence" value="ECO:0007669"/>
    <property type="project" value="TreeGrafter"/>
</dbReference>
<evidence type="ECO:0000256" key="2">
    <source>
        <dbReference type="ARBA" id="ARBA00022737"/>
    </source>
</evidence>
<evidence type="ECO:0000256" key="1">
    <source>
        <dbReference type="ARBA" id="ARBA00022658"/>
    </source>
</evidence>
<dbReference type="PANTHER" id="PTHR45982">
    <property type="entry name" value="REGULATOR OF CHROMOSOME CONDENSATION"/>
    <property type="match status" value="1"/>
</dbReference>
<dbReference type="PANTHER" id="PTHR45982:SF1">
    <property type="entry name" value="REGULATOR OF CHROMOSOME CONDENSATION"/>
    <property type="match status" value="1"/>
</dbReference>
<feature type="compositionally biased region" description="Low complexity" evidence="4">
    <location>
        <begin position="136"/>
        <end position="163"/>
    </location>
</feature>
<feature type="compositionally biased region" description="Acidic residues" evidence="4">
    <location>
        <begin position="455"/>
        <end position="467"/>
    </location>
</feature>
<keyword evidence="7" id="KW-1185">Reference proteome</keyword>
<gene>
    <name evidence="6" type="ORF">CT0861_10900</name>
</gene>
<dbReference type="AlphaFoldDB" id="A0A166NKX4"/>
<evidence type="ECO:0000256" key="4">
    <source>
        <dbReference type="SAM" id="MobiDB-lite"/>
    </source>
</evidence>
<feature type="repeat" description="RCC1" evidence="3">
    <location>
        <begin position="367"/>
        <end position="427"/>
    </location>
</feature>
<feature type="compositionally biased region" description="Basic and acidic residues" evidence="4">
    <location>
        <begin position="211"/>
        <end position="232"/>
    </location>
</feature>
<feature type="domain" description="RCC1-like" evidence="5">
    <location>
        <begin position="368"/>
        <end position="785"/>
    </location>
</feature>
<feature type="region of interest" description="Disordered" evidence="4">
    <location>
        <begin position="121"/>
        <end position="360"/>
    </location>
</feature>
<evidence type="ECO:0000259" key="5">
    <source>
        <dbReference type="Pfam" id="PF25390"/>
    </source>
</evidence>
<feature type="repeat" description="RCC1" evidence="3">
    <location>
        <begin position="672"/>
        <end position="736"/>
    </location>
</feature>
<dbReference type="STRING" id="708197.A0A166NKX4"/>
<feature type="region of interest" description="Disordered" evidence="4">
    <location>
        <begin position="1"/>
        <end position="66"/>
    </location>
</feature>
<evidence type="ECO:0000256" key="3">
    <source>
        <dbReference type="PROSITE-ProRule" id="PRU00235"/>
    </source>
</evidence>
<protein>
    <submittedName>
        <fullName evidence="6">Ran exchange factor prp20/pim1</fullName>
    </submittedName>
</protein>
<dbReference type="Gene3D" id="2.130.10.30">
    <property type="entry name" value="Regulator of chromosome condensation 1/beta-lactamase-inhibitor protein II"/>
    <property type="match status" value="1"/>
</dbReference>
<evidence type="ECO:0000313" key="6">
    <source>
        <dbReference type="EMBL" id="KZL65789.1"/>
    </source>
</evidence>
<feature type="repeat" description="RCC1" evidence="3">
    <location>
        <begin position="507"/>
        <end position="559"/>
    </location>
</feature>
<dbReference type="PRINTS" id="PR00633">
    <property type="entry name" value="RCCNDNSATION"/>
</dbReference>
<dbReference type="InterPro" id="IPR058923">
    <property type="entry name" value="RCC1-like_dom"/>
</dbReference>
<dbReference type="PROSITE" id="PS00625">
    <property type="entry name" value="RCC1_1"/>
    <property type="match status" value="1"/>
</dbReference>
<feature type="compositionally biased region" description="Low complexity" evidence="4">
    <location>
        <begin position="174"/>
        <end position="189"/>
    </location>
</feature>